<evidence type="ECO:0000256" key="2">
    <source>
        <dbReference type="ARBA" id="ARBA00023140"/>
    </source>
</evidence>
<accession>A0A2T5VEI4</accession>
<dbReference type="InterPro" id="IPR051053">
    <property type="entry name" value="ECH/Chromodomain_protein"/>
</dbReference>
<evidence type="ECO:0000256" key="3">
    <source>
        <dbReference type="ARBA" id="ARBA00023235"/>
    </source>
</evidence>
<comment type="subcellular location">
    <subcellularLocation>
        <location evidence="1">Peroxisome</location>
    </subcellularLocation>
</comment>
<dbReference type="AlphaFoldDB" id="A0A2T5VEI4"/>
<dbReference type="Gene3D" id="3.90.226.10">
    <property type="entry name" value="2-enoyl-CoA Hydratase, Chain A, domain 1"/>
    <property type="match status" value="1"/>
</dbReference>
<dbReference type="CDD" id="cd06558">
    <property type="entry name" value="crotonase-like"/>
    <property type="match status" value="1"/>
</dbReference>
<dbReference type="GO" id="GO:0004165">
    <property type="term" value="F:delta(3)-delta(2)-enoyl-CoA isomerase activity"/>
    <property type="evidence" value="ECO:0007669"/>
    <property type="project" value="UniProtKB-ARBA"/>
</dbReference>
<sequence length="248" mass="26182">MIRTETNNGIRTIRMDRPEKKNALTGTMYEAMAEALEDADMAEDVRVSLILGGPGAFTAGNDIADFMKVAETGQGLGTEVIRFLKAIAASQKPVLAAVDGLAIGVGATMLMHCDMVFASPRATIRTPFLDLGLVPEAASTLLAPAIMGPQRAFELLCLGAPLDAEAAFRAGLVNHVVEEGALEETALAAARTIAAKPPAALAIARRFLRGDREAIIARIDEESAAFRARLQSDEARAAFAAFMARSKG</sequence>
<evidence type="ECO:0000256" key="1">
    <source>
        <dbReference type="ARBA" id="ARBA00004275"/>
    </source>
</evidence>
<dbReference type="Pfam" id="PF00378">
    <property type="entry name" value="ECH_1"/>
    <property type="match status" value="1"/>
</dbReference>
<organism evidence="4 5">
    <name type="scientific">Breoghania corrubedonensis</name>
    <dbReference type="NCBI Taxonomy" id="665038"/>
    <lineage>
        <taxon>Bacteria</taxon>
        <taxon>Pseudomonadati</taxon>
        <taxon>Pseudomonadota</taxon>
        <taxon>Alphaproteobacteria</taxon>
        <taxon>Hyphomicrobiales</taxon>
        <taxon>Stappiaceae</taxon>
        <taxon>Breoghania</taxon>
    </lineage>
</organism>
<dbReference type="InterPro" id="IPR001753">
    <property type="entry name" value="Enoyl-CoA_hydra/iso"/>
</dbReference>
<dbReference type="InterPro" id="IPR029045">
    <property type="entry name" value="ClpP/crotonase-like_dom_sf"/>
</dbReference>
<dbReference type="Proteomes" id="UP000244081">
    <property type="component" value="Unassembled WGS sequence"/>
</dbReference>
<dbReference type="RefSeq" id="WP_107987769.1">
    <property type="nucleotide sequence ID" value="NZ_QAYG01000001.1"/>
</dbReference>
<dbReference type="NCBIfam" id="NF004681">
    <property type="entry name" value="PRK06023.1"/>
    <property type="match status" value="1"/>
</dbReference>
<reference evidence="4 5" key="1">
    <citation type="submission" date="2018-04" db="EMBL/GenBank/DDBJ databases">
        <title>Genomic Encyclopedia of Archaeal and Bacterial Type Strains, Phase II (KMG-II): from individual species to whole genera.</title>
        <authorList>
            <person name="Goeker M."/>
        </authorList>
    </citation>
    <scope>NUCLEOTIDE SEQUENCE [LARGE SCALE GENOMIC DNA]</scope>
    <source>
        <strain evidence="4 5">DSM 23382</strain>
    </source>
</reference>
<proteinExistence type="predicted"/>
<comment type="caution">
    <text evidence="4">The sequence shown here is derived from an EMBL/GenBank/DDBJ whole genome shotgun (WGS) entry which is preliminary data.</text>
</comment>
<dbReference type="OrthoDB" id="9795727at2"/>
<dbReference type="SUPFAM" id="SSF52096">
    <property type="entry name" value="ClpP/crotonase"/>
    <property type="match status" value="1"/>
</dbReference>
<keyword evidence="5" id="KW-1185">Reference proteome</keyword>
<evidence type="ECO:0000313" key="5">
    <source>
        <dbReference type="Proteomes" id="UP000244081"/>
    </source>
</evidence>
<protein>
    <submittedName>
        <fullName evidence="4">Enoyl-CoA hydratase/carnithine racemase</fullName>
    </submittedName>
</protein>
<dbReference type="PANTHER" id="PTHR43684">
    <property type="match status" value="1"/>
</dbReference>
<keyword evidence="3" id="KW-0413">Isomerase</keyword>
<keyword evidence="2" id="KW-0576">Peroxisome</keyword>
<name>A0A2T5VEI4_9HYPH</name>
<dbReference type="PANTHER" id="PTHR43684:SF1">
    <property type="entry name" value="ENOYL-COA DELTA ISOMERASE 2"/>
    <property type="match status" value="1"/>
</dbReference>
<evidence type="ECO:0000313" key="4">
    <source>
        <dbReference type="EMBL" id="PTW62165.1"/>
    </source>
</evidence>
<dbReference type="EMBL" id="QAYG01000001">
    <property type="protein sequence ID" value="PTW62165.1"/>
    <property type="molecule type" value="Genomic_DNA"/>
</dbReference>
<gene>
    <name evidence="4" type="ORF">C8N35_101202</name>
</gene>